<feature type="non-terminal residue" evidence="2">
    <location>
        <position position="1"/>
    </location>
</feature>
<accession>A0A699JEY4</accession>
<name>A0A699JEY4_TANCI</name>
<feature type="region of interest" description="Disordered" evidence="1">
    <location>
        <begin position="54"/>
        <end position="84"/>
    </location>
</feature>
<feature type="compositionally biased region" description="Basic and acidic residues" evidence="1">
    <location>
        <begin position="164"/>
        <end position="177"/>
    </location>
</feature>
<gene>
    <name evidence="2" type="ORF">Tci_604836</name>
</gene>
<feature type="compositionally biased region" description="Low complexity" evidence="1">
    <location>
        <begin position="508"/>
        <end position="524"/>
    </location>
</feature>
<feature type="compositionally biased region" description="Acidic residues" evidence="1">
    <location>
        <begin position="548"/>
        <end position="560"/>
    </location>
</feature>
<feature type="region of interest" description="Disordered" evidence="1">
    <location>
        <begin position="446"/>
        <end position="560"/>
    </location>
</feature>
<feature type="region of interest" description="Disordered" evidence="1">
    <location>
        <begin position="163"/>
        <end position="256"/>
    </location>
</feature>
<protein>
    <submittedName>
        <fullName evidence="2">Uncharacterized protein</fullName>
    </submittedName>
</protein>
<sequence length="560" mass="61531">EEFTQSIHTFIKDKRNLSRHTSRKKRATLIVIPSIRFTKLIIHHLQRKNRFHPRLDSPLHLSNEEPVGVSEAEEVPAEEPQVADEDVDYQKALEESMKGAYALPKGSLPPVVIREPESGKYQPPLEVLGKGKAKVTEEQVAHDLLSLQKYKKTSHADQYIFQRRVSEPTRSSGHDESSYALLGQSNNEEESEKVVLGAEEGGQDEGQAGPDPDAQAKDQTRSDAGAQAEGQAGSNPDETSKGQAGPDPGDAEAKVQSISSPMVHAGSDHEHMDLDVAAVSPQPSTEQLDEGFTAMVYPNVQENLKLAVEEPIPESPKEHQQLKATTTDITTITTTTTLPPPRAPQQSTIEAMMVKRIGELEHILADLIQVSIAISEVVTDAVDWAMQAPLCNRFRDLPEADMKEILHQRMWESDSYKSHEDHMQLFEALEKSMNRDHSEELTQDLAEARKKNKKSRESPKTPPRSPSHQPPPPPPPSGLSGASGAPRTSESAQMLPSLPPPLSTNQESPSKGSAAPSPSKTAASVEYQAWTMTDIRLRPSISLTPADLEIDEDMDPDEQA</sequence>
<dbReference type="EMBL" id="BKCJ010405367">
    <property type="protein sequence ID" value="GFA32864.1"/>
    <property type="molecule type" value="Genomic_DNA"/>
</dbReference>
<organism evidence="2">
    <name type="scientific">Tanacetum cinerariifolium</name>
    <name type="common">Dalmatian daisy</name>
    <name type="synonym">Chrysanthemum cinerariifolium</name>
    <dbReference type="NCBI Taxonomy" id="118510"/>
    <lineage>
        <taxon>Eukaryota</taxon>
        <taxon>Viridiplantae</taxon>
        <taxon>Streptophyta</taxon>
        <taxon>Embryophyta</taxon>
        <taxon>Tracheophyta</taxon>
        <taxon>Spermatophyta</taxon>
        <taxon>Magnoliopsida</taxon>
        <taxon>eudicotyledons</taxon>
        <taxon>Gunneridae</taxon>
        <taxon>Pentapetalae</taxon>
        <taxon>asterids</taxon>
        <taxon>campanulids</taxon>
        <taxon>Asterales</taxon>
        <taxon>Asteraceae</taxon>
        <taxon>Asteroideae</taxon>
        <taxon>Anthemideae</taxon>
        <taxon>Anthemidinae</taxon>
        <taxon>Tanacetum</taxon>
    </lineage>
</organism>
<comment type="caution">
    <text evidence="2">The sequence shown here is derived from an EMBL/GenBank/DDBJ whole genome shotgun (WGS) entry which is preliminary data.</text>
</comment>
<feature type="compositionally biased region" description="Acidic residues" evidence="1">
    <location>
        <begin position="71"/>
        <end position="84"/>
    </location>
</feature>
<dbReference type="InterPro" id="IPR003903">
    <property type="entry name" value="UIM_dom"/>
</dbReference>
<evidence type="ECO:0000313" key="2">
    <source>
        <dbReference type="EMBL" id="GFA32864.1"/>
    </source>
</evidence>
<proteinExistence type="predicted"/>
<evidence type="ECO:0000256" key="1">
    <source>
        <dbReference type="SAM" id="MobiDB-lite"/>
    </source>
</evidence>
<feature type="compositionally biased region" description="Pro residues" evidence="1">
    <location>
        <begin position="460"/>
        <end position="477"/>
    </location>
</feature>
<dbReference type="AlphaFoldDB" id="A0A699JEY4"/>
<reference evidence="2" key="1">
    <citation type="journal article" date="2019" name="Sci. Rep.">
        <title>Draft genome of Tanacetum cinerariifolium, the natural source of mosquito coil.</title>
        <authorList>
            <person name="Yamashiro T."/>
            <person name="Shiraishi A."/>
            <person name="Satake H."/>
            <person name="Nakayama K."/>
        </authorList>
    </citation>
    <scope>NUCLEOTIDE SEQUENCE</scope>
</reference>
<dbReference type="PROSITE" id="PS50330">
    <property type="entry name" value="UIM"/>
    <property type="match status" value="1"/>
</dbReference>